<feature type="compositionally biased region" description="Basic and acidic residues" evidence="1">
    <location>
        <begin position="91"/>
        <end position="115"/>
    </location>
</feature>
<organism evidence="2 3">
    <name type="scientific">Ceratodon purpureus</name>
    <name type="common">Fire moss</name>
    <name type="synonym">Dicranum purpureum</name>
    <dbReference type="NCBI Taxonomy" id="3225"/>
    <lineage>
        <taxon>Eukaryota</taxon>
        <taxon>Viridiplantae</taxon>
        <taxon>Streptophyta</taxon>
        <taxon>Embryophyta</taxon>
        <taxon>Bryophyta</taxon>
        <taxon>Bryophytina</taxon>
        <taxon>Bryopsida</taxon>
        <taxon>Dicranidae</taxon>
        <taxon>Pseudoditrichales</taxon>
        <taxon>Ditrichaceae</taxon>
        <taxon>Ceratodon</taxon>
    </lineage>
</organism>
<evidence type="ECO:0000313" key="2">
    <source>
        <dbReference type="EMBL" id="KAG0580352.1"/>
    </source>
</evidence>
<dbReference type="EMBL" id="CM026424">
    <property type="protein sequence ID" value="KAG0580352.1"/>
    <property type="molecule type" value="Genomic_DNA"/>
</dbReference>
<sequence>MALRAVMVLGEQYAPVTAALGAVRHFTASRSLFAQGADAVTGPGSPGSVSAGSKDMESGDRESVTEGGESPKDVAESMKQHDNAGLSDSVEDLKGKPVGKTDKEGVRDDIAGKPM</sequence>
<keyword evidence="3" id="KW-1185">Reference proteome</keyword>
<dbReference type="Proteomes" id="UP000822688">
    <property type="component" value="Chromosome 4"/>
</dbReference>
<evidence type="ECO:0000256" key="1">
    <source>
        <dbReference type="SAM" id="MobiDB-lite"/>
    </source>
</evidence>
<accession>A0A8T0IAB0</accession>
<evidence type="ECO:0000313" key="3">
    <source>
        <dbReference type="Proteomes" id="UP000822688"/>
    </source>
</evidence>
<dbReference type="AlphaFoldDB" id="A0A8T0IAB0"/>
<feature type="compositionally biased region" description="Basic and acidic residues" evidence="1">
    <location>
        <begin position="54"/>
        <end position="82"/>
    </location>
</feature>
<protein>
    <submittedName>
        <fullName evidence="2">Uncharacterized protein</fullName>
    </submittedName>
</protein>
<feature type="region of interest" description="Disordered" evidence="1">
    <location>
        <begin position="36"/>
        <end position="115"/>
    </location>
</feature>
<proteinExistence type="predicted"/>
<name>A0A8T0IAB0_CERPU</name>
<comment type="caution">
    <text evidence="2">The sequence shown here is derived from an EMBL/GenBank/DDBJ whole genome shotgun (WGS) entry which is preliminary data.</text>
</comment>
<reference evidence="2" key="1">
    <citation type="submission" date="2020-06" db="EMBL/GenBank/DDBJ databases">
        <title>WGS assembly of Ceratodon purpureus strain R40.</title>
        <authorList>
            <person name="Carey S.B."/>
            <person name="Jenkins J."/>
            <person name="Shu S."/>
            <person name="Lovell J.T."/>
            <person name="Sreedasyam A."/>
            <person name="Maumus F."/>
            <person name="Tiley G.P."/>
            <person name="Fernandez-Pozo N."/>
            <person name="Barry K."/>
            <person name="Chen C."/>
            <person name="Wang M."/>
            <person name="Lipzen A."/>
            <person name="Daum C."/>
            <person name="Saski C.A."/>
            <person name="Payton A.C."/>
            <person name="Mcbreen J.C."/>
            <person name="Conrad R.E."/>
            <person name="Kollar L.M."/>
            <person name="Olsson S."/>
            <person name="Huttunen S."/>
            <person name="Landis J.B."/>
            <person name="Wickett N.J."/>
            <person name="Johnson M.G."/>
            <person name="Rensing S.A."/>
            <person name="Grimwood J."/>
            <person name="Schmutz J."/>
            <person name="Mcdaniel S.F."/>
        </authorList>
    </citation>
    <scope>NUCLEOTIDE SEQUENCE</scope>
    <source>
        <strain evidence="2">R40</strain>
    </source>
</reference>
<feature type="compositionally biased region" description="Low complexity" evidence="1">
    <location>
        <begin position="39"/>
        <end position="53"/>
    </location>
</feature>
<gene>
    <name evidence="2" type="ORF">KC19_4G167300</name>
</gene>